<dbReference type="PANTHER" id="PTHR43101">
    <property type="entry name" value="BETA-FRUCTOSIDASE"/>
    <property type="match status" value="1"/>
</dbReference>
<dbReference type="Proteomes" id="UP000434409">
    <property type="component" value="Unassembled WGS sequence"/>
</dbReference>
<dbReference type="Pfam" id="PF08244">
    <property type="entry name" value="Glyco_hydro_32C"/>
    <property type="match status" value="1"/>
</dbReference>
<gene>
    <name evidence="12" type="ORF">FYJ34_09630</name>
</gene>
<dbReference type="InterPro" id="IPR013189">
    <property type="entry name" value="Glyco_hydro_32_C"/>
</dbReference>
<evidence type="ECO:0000256" key="2">
    <source>
        <dbReference type="ARBA" id="ARBA00009902"/>
    </source>
</evidence>
<dbReference type="SUPFAM" id="SSF75005">
    <property type="entry name" value="Arabinanase/levansucrase/invertase"/>
    <property type="match status" value="1"/>
</dbReference>
<dbReference type="InterPro" id="IPR006232">
    <property type="entry name" value="Suc6P_hydrolase"/>
</dbReference>
<evidence type="ECO:0000313" key="13">
    <source>
        <dbReference type="Proteomes" id="UP000434409"/>
    </source>
</evidence>
<evidence type="ECO:0000256" key="9">
    <source>
        <dbReference type="RuleBase" id="RU365015"/>
    </source>
</evidence>
<dbReference type="Pfam" id="PF00251">
    <property type="entry name" value="Glyco_hydro_32N"/>
    <property type="match status" value="1"/>
</dbReference>
<evidence type="ECO:0000256" key="8">
    <source>
        <dbReference type="RuleBase" id="RU362110"/>
    </source>
</evidence>
<name>A0A6N7V1Q7_9FIRM</name>
<accession>A0A6N7V1Q7</accession>
<dbReference type="GO" id="GO:0005737">
    <property type="term" value="C:cytoplasm"/>
    <property type="evidence" value="ECO:0007669"/>
    <property type="project" value="UniProtKB-SubCell"/>
</dbReference>
<keyword evidence="9" id="KW-0963">Cytoplasm</keyword>
<proteinExistence type="inferred from homology"/>
<evidence type="ECO:0000259" key="10">
    <source>
        <dbReference type="Pfam" id="PF00251"/>
    </source>
</evidence>
<comment type="caution">
    <text evidence="12">The sequence shown here is derived from an EMBL/GenBank/DDBJ whole genome shotgun (WGS) entry which is preliminary data.</text>
</comment>
<dbReference type="InterPro" id="IPR023296">
    <property type="entry name" value="Glyco_hydro_beta-prop_sf"/>
</dbReference>
<dbReference type="InterPro" id="IPR013148">
    <property type="entry name" value="Glyco_hydro_32_N"/>
</dbReference>
<dbReference type="SUPFAM" id="SSF49899">
    <property type="entry name" value="Concanavalin A-like lectins/glucanases"/>
    <property type="match status" value="1"/>
</dbReference>
<keyword evidence="9" id="KW-0119">Carbohydrate metabolism</keyword>
<dbReference type="InterPro" id="IPR051214">
    <property type="entry name" value="GH32_Enzymes"/>
</dbReference>
<dbReference type="AlphaFoldDB" id="A0A6N7V1Q7"/>
<dbReference type="SMART" id="SM00640">
    <property type="entry name" value="Glyco_32"/>
    <property type="match status" value="1"/>
</dbReference>
<dbReference type="Gene3D" id="2.60.120.560">
    <property type="entry name" value="Exo-inulinase, domain 1"/>
    <property type="match status" value="1"/>
</dbReference>
<comment type="function">
    <text evidence="9">Enables the bacterium to metabolize sucrose as a sole carbon source.</text>
</comment>
<feature type="domain" description="Glycosyl hydrolase family 32 C-terminal" evidence="11">
    <location>
        <begin position="401"/>
        <end position="433"/>
    </location>
</feature>
<sequence length="458" mass="53038">MEKILSKEDNWRLGFHLMPPVGWMNDPNGLCWYQGEYHVFFQYCPESANNGLSRWGHYVSRDLLNWQFLGIGVEADTPWETDGAYSGCAFVEQDVMHLFYTGNVKQPGDFDYILRGREANTIHAVSRDGRSVEGKECVMRNADYGNRYSCHVRDPKVWKEADTYYMVQGGRTKEGTGEVLLFSSKDLKRWERIHILTDPSLSGYMWECPDLFFLEGSTFLSVSPQGLQQEEFRFQNVYQSGVFSVEGDYRKESRLKNFREWDMGFDFYAPQTFEDGSGRRILLGWMGLPDIPYTNPTVDRGWQHGLTMARELRITKGELTQTPVKEYENLRLQEEAMESGEEKKVTLAEILYENPDSEGFQVSIEEELQLSFEKETGIFAMKFTGDLGRGRTVRKTKIKSCTHVDIWVDTSAVEVYLNHGEQVLTTRYYADSSVVTVKGSYRNGRMKLWRLRAMEVSF</sequence>
<dbReference type="EC" id="3.2.1.26" evidence="3 8"/>
<dbReference type="InterPro" id="IPR013320">
    <property type="entry name" value="ConA-like_dom_sf"/>
</dbReference>
<keyword evidence="13" id="KW-1185">Reference proteome</keyword>
<dbReference type="PANTHER" id="PTHR43101:SF1">
    <property type="entry name" value="BETA-FRUCTOSIDASE"/>
    <property type="match status" value="1"/>
</dbReference>
<evidence type="ECO:0000256" key="1">
    <source>
        <dbReference type="ARBA" id="ARBA00004914"/>
    </source>
</evidence>
<evidence type="ECO:0000313" key="12">
    <source>
        <dbReference type="EMBL" id="MSR94509.1"/>
    </source>
</evidence>
<evidence type="ECO:0000256" key="4">
    <source>
        <dbReference type="ARBA" id="ARBA00019623"/>
    </source>
</evidence>
<feature type="domain" description="Glycosyl hydrolase family 32 N-terminal" evidence="10">
    <location>
        <begin position="16"/>
        <end position="323"/>
    </location>
</feature>
<evidence type="ECO:0000256" key="3">
    <source>
        <dbReference type="ARBA" id="ARBA00012758"/>
    </source>
</evidence>
<organism evidence="12 13">
    <name type="scientific">Suipraeoptans intestinalis</name>
    <dbReference type="NCBI Taxonomy" id="2606628"/>
    <lineage>
        <taxon>Bacteria</taxon>
        <taxon>Bacillati</taxon>
        <taxon>Bacillota</taxon>
        <taxon>Clostridia</taxon>
        <taxon>Lachnospirales</taxon>
        <taxon>Lachnospiraceae</taxon>
        <taxon>Suipraeoptans</taxon>
    </lineage>
</organism>
<dbReference type="PROSITE" id="PS00609">
    <property type="entry name" value="GLYCOSYL_HYDROL_F32"/>
    <property type="match status" value="1"/>
</dbReference>
<dbReference type="NCBIfam" id="TIGR01322">
    <property type="entry name" value="scrB_fam"/>
    <property type="match status" value="1"/>
</dbReference>
<dbReference type="UniPathway" id="UPA00238"/>
<dbReference type="Gene3D" id="2.115.10.20">
    <property type="entry name" value="Glycosyl hydrolase domain, family 43"/>
    <property type="match status" value="1"/>
</dbReference>
<comment type="similarity">
    <text evidence="2 8">Belongs to the glycosyl hydrolase 32 family.</text>
</comment>
<comment type="pathway">
    <text evidence="1 9">Glycan biosynthesis; sucrose metabolism.</text>
</comment>
<dbReference type="CDD" id="cd18623">
    <property type="entry name" value="GH32_ScrB-like"/>
    <property type="match status" value="1"/>
</dbReference>
<dbReference type="GO" id="GO:0005985">
    <property type="term" value="P:sucrose metabolic process"/>
    <property type="evidence" value="ECO:0007669"/>
    <property type="project" value="UniProtKB-UniPathway"/>
</dbReference>
<keyword evidence="5 8" id="KW-0378">Hydrolase</keyword>
<comment type="subcellular location">
    <subcellularLocation>
        <location evidence="9">Cytoplasm</location>
    </subcellularLocation>
</comment>
<comment type="catalytic activity">
    <reaction evidence="8">
        <text>Hydrolysis of terminal non-reducing beta-D-fructofuranoside residues in beta-D-fructofuranosides.</text>
        <dbReference type="EC" id="3.2.1.26"/>
    </reaction>
</comment>
<keyword evidence="6 8" id="KW-0326">Glycosidase</keyword>
<dbReference type="GO" id="GO:0004564">
    <property type="term" value="F:beta-fructofuranosidase activity"/>
    <property type="evidence" value="ECO:0007669"/>
    <property type="project" value="UniProtKB-EC"/>
</dbReference>
<evidence type="ECO:0000256" key="5">
    <source>
        <dbReference type="ARBA" id="ARBA00022801"/>
    </source>
</evidence>
<dbReference type="RefSeq" id="WP_154478224.1">
    <property type="nucleotide sequence ID" value="NZ_VULY01000018.1"/>
</dbReference>
<evidence type="ECO:0000259" key="11">
    <source>
        <dbReference type="Pfam" id="PF08244"/>
    </source>
</evidence>
<evidence type="ECO:0000256" key="6">
    <source>
        <dbReference type="ARBA" id="ARBA00023295"/>
    </source>
</evidence>
<dbReference type="InterPro" id="IPR018053">
    <property type="entry name" value="Glyco_hydro_32_AS"/>
</dbReference>
<dbReference type="EMBL" id="VULY01000018">
    <property type="protein sequence ID" value="MSR94509.1"/>
    <property type="molecule type" value="Genomic_DNA"/>
</dbReference>
<evidence type="ECO:0000256" key="7">
    <source>
        <dbReference type="ARBA" id="ARBA00033367"/>
    </source>
</evidence>
<protein>
    <recommendedName>
        <fullName evidence="4 8">Sucrose-6-phosphate hydrolase</fullName>
        <ecNumber evidence="3 8">3.2.1.26</ecNumber>
    </recommendedName>
    <alternativeName>
        <fullName evidence="7 9">Invertase</fullName>
    </alternativeName>
</protein>
<dbReference type="InterPro" id="IPR001362">
    <property type="entry name" value="Glyco_hydro_32"/>
</dbReference>
<reference evidence="12 13" key="1">
    <citation type="submission" date="2019-08" db="EMBL/GenBank/DDBJ databases">
        <title>In-depth cultivation of the pig gut microbiome towards novel bacterial diversity and tailored functional studies.</title>
        <authorList>
            <person name="Wylensek D."/>
            <person name="Hitch T.C.A."/>
            <person name="Clavel T."/>
        </authorList>
    </citation>
    <scope>NUCLEOTIDE SEQUENCE [LARGE SCALE GENOMIC DNA]</scope>
    <source>
        <strain evidence="12 13">68-1-5</strain>
    </source>
</reference>